<evidence type="ECO:0000313" key="2">
    <source>
        <dbReference type="EMBL" id="ORA68722.1"/>
    </source>
</evidence>
<organism evidence="2 3">
    <name type="scientific">Mycolicibacterium elephantis</name>
    <dbReference type="NCBI Taxonomy" id="81858"/>
    <lineage>
        <taxon>Bacteria</taxon>
        <taxon>Bacillati</taxon>
        <taxon>Actinomycetota</taxon>
        <taxon>Actinomycetes</taxon>
        <taxon>Mycobacteriales</taxon>
        <taxon>Mycobacteriaceae</taxon>
        <taxon>Mycolicibacterium</taxon>
    </lineage>
</organism>
<sequence>MVLGVFASVHRVVRRLSTGSRHAAFRRGGLPATMHGMSLDAVEGVLAANGGVATTRQLLAVVSPKTLECAVRAGRLIRVRRGVYTMTPPGVAGRLAALDLACGKRVVACMQTAAEMYGFDTEPDERIHVLDPGIRMRPSADVMVHQRLGAPLSIVGGRVATAPAWTAVEIARTLRRPRALAVLDAALHSGCCTQPELVATVDEQKGRRGIVQVRELVQLADGRSESPMESEARLVFIDGGLPRPELQFEIVDLHGRLWRVDFAWLDAKVVAEYDSVEWHANPEGWKHDRMKAARLAECGWTAVPMVVDDVRKHPYELVRRIAGHLERARLAG</sequence>
<dbReference type="Proteomes" id="UP000192772">
    <property type="component" value="Unassembled WGS sequence"/>
</dbReference>
<reference evidence="2 3" key="1">
    <citation type="submission" date="2017-02" db="EMBL/GenBank/DDBJ databases">
        <title>The new phylogeny of genus Mycobacterium.</title>
        <authorList>
            <person name="Tortoli E."/>
            <person name="Trovato A."/>
            <person name="Cirillo D.M."/>
        </authorList>
    </citation>
    <scope>NUCLEOTIDE SEQUENCE [LARGE SCALE GENOMIC DNA]</scope>
    <source>
        <strain evidence="2 3">FI-09383</strain>
    </source>
</reference>
<evidence type="ECO:0000259" key="1">
    <source>
        <dbReference type="Pfam" id="PF13338"/>
    </source>
</evidence>
<dbReference type="InterPro" id="IPR011335">
    <property type="entry name" value="Restrct_endonuc-II-like"/>
</dbReference>
<feature type="domain" description="AbiEi antitoxin N-terminal" evidence="1">
    <location>
        <begin position="47"/>
        <end position="85"/>
    </location>
</feature>
<accession>A0A0M2ZQ05</accession>
<comment type="caution">
    <text evidence="2">The sequence shown here is derived from an EMBL/GenBank/DDBJ whole genome shotgun (WGS) entry which is preliminary data.</text>
</comment>
<dbReference type="AlphaFoldDB" id="A0A0M2ZQ05"/>
<dbReference type="OrthoDB" id="5143202at2"/>
<dbReference type="EMBL" id="MVHP01000002">
    <property type="protein sequence ID" value="ORA68722.1"/>
    <property type="molecule type" value="Genomic_DNA"/>
</dbReference>
<name>A0A0M2ZQ05_9MYCO</name>
<proteinExistence type="predicted"/>
<dbReference type="Pfam" id="PF13338">
    <property type="entry name" value="AbiEi_4"/>
    <property type="match status" value="1"/>
</dbReference>
<protein>
    <recommendedName>
        <fullName evidence="1">AbiEi antitoxin N-terminal domain-containing protein</fullName>
    </recommendedName>
</protein>
<dbReference type="SUPFAM" id="SSF52980">
    <property type="entry name" value="Restriction endonuclease-like"/>
    <property type="match status" value="1"/>
</dbReference>
<evidence type="ECO:0000313" key="3">
    <source>
        <dbReference type="Proteomes" id="UP000192772"/>
    </source>
</evidence>
<dbReference type="STRING" id="81858.BST23_02515"/>
<gene>
    <name evidence="2" type="ORF">BST23_02515</name>
</gene>
<dbReference type="InterPro" id="IPR025159">
    <property type="entry name" value="AbiEi_N"/>
</dbReference>
<dbReference type="Gene3D" id="3.40.960.10">
    <property type="entry name" value="VSR Endonuclease"/>
    <property type="match status" value="1"/>
</dbReference>